<accession>A0AAU9T9M4</accession>
<protein>
    <submittedName>
        <fullName evidence="2">Uncharacterized protein</fullName>
    </submittedName>
</protein>
<evidence type="ECO:0000256" key="1">
    <source>
        <dbReference type="PROSITE-ProRule" id="PRU00023"/>
    </source>
</evidence>
<keyword evidence="1" id="KW-0040">ANK repeat</keyword>
<dbReference type="AlphaFoldDB" id="A0AAU9T9M4"/>
<dbReference type="Gene3D" id="1.25.40.20">
    <property type="entry name" value="Ankyrin repeat-containing domain"/>
    <property type="match status" value="1"/>
</dbReference>
<dbReference type="PANTHER" id="PTHR24128:SF39">
    <property type="entry name" value="ANKYRIN REPEAT FAMILY PROTEIN-RELATED"/>
    <property type="match status" value="1"/>
</dbReference>
<dbReference type="SMART" id="SM00248">
    <property type="entry name" value="ANK"/>
    <property type="match status" value="5"/>
</dbReference>
<organism evidence="2 3">
    <name type="scientific">Thlaspi arvense</name>
    <name type="common">Field penny-cress</name>
    <dbReference type="NCBI Taxonomy" id="13288"/>
    <lineage>
        <taxon>Eukaryota</taxon>
        <taxon>Viridiplantae</taxon>
        <taxon>Streptophyta</taxon>
        <taxon>Embryophyta</taxon>
        <taxon>Tracheophyta</taxon>
        <taxon>Spermatophyta</taxon>
        <taxon>Magnoliopsida</taxon>
        <taxon>eudicotyledons</taxon>
        <taxon>Gunneridae</taxon>
        <taxon>Pentapetalae</taxon>
        <taxon>rosids</taxon>
        <taxon>malvids</taxon>
        <taxon>Brassicales</taxon>
        <taxon>Brassicaceae</taxon>
        <taxon>Thlaspideae</taxon>
        <taxon>Thlaspi</taxon>
    </lineage>
</organism>
<dbReference type="EMBL" id="OU466863">
    <property type="protein sequence ID" value="CAH2079402.1"/>
    <property type="molecule type" value="Genomic_DNA"/>
</dbReference>
<gene>
    <name evidence="2" type="ORF">TAV2_LOCUS24942</name>
</gene>
<evidence type="ECO:0000313" key="3">
    <source>
        <dbReference type="Proteomes" id="UP000836841"/>
    </source>
</evidence>
<evidence type="ECO:0000313" key="2">
    <source>
        <dbReference type="EMBL" id="CAH2079402.1"/>
    </source>
</evidence>
<feature type="repeat" description="ANK" evidence="1">
    <location>
        <begin position="104"/>
        <end position="126"/>
    </location>
</feature>
<dbReference type="Proteomes" id="UP000836841">
    <property type="component" value="Chromosome 7"/>
</dbReference>
<dbReference type="PANTHER" id="PTHR24128">
    <property type="entry name" value="HOMEOBOX PROTEIN WARIAI"/>
    <property type="match status" value="1"/>
</dbReference>
<keyword evidence="3" id="KW-1185">Reference proteome</keyword>
<feature type="non-terminal residue" evidence="2">
    <location>
        <position position="1"/>
    </location>
</feature>
<dbReference type="SUPFAM" id="SSF48403">
    <property type="entry name" value="Ankyrin repeat"/>
    <property type="match status" value="1"/>
</dbReference>
<reference evidence="2 3" key="1">
    <citation type="submission" date="2022-03" db="EMBL/GenBank/DDBJ databases">
        <authorList>
            <person name="Nunn A."/>
            <person name="Chopra R."/>
            <person name="Nunn A."/>
            <person name="Contreras Garrido A."/>
        </authorList>
    </citation>
    <scope>NUCLEOTIDE SEQUENCE [LARGE SCALE GENOMIC DNA]</scope>
</reference>
<name>A0AAU9T9M4_THLAR</name>
<dbReference type="InterPro" id="IPR036770">
    <property type="entry name" value="Ankyrin_rpt-contain_sf"/>
</dbReference>
<dbReference type="InterPro" id="IPR002110">
    <property type="entry name" value="Ankyrin_rpt"/>
</dbReference>
<dbReference type="PROSITE" id="PS50088">
    <property type="entry name" value="ANK_REPEAT"/>
    <property type="match status" value="1"/>
</dbReference>
<sequence length="230" mass="25719">MNPRLLWVTQSGSVDALHSLIQNEPCILQNADVLQFTHTPLHEASSTGKIDLAMELMILMPSFAHKLNTDGFSPLHLAVQNHQLELALELIKFDPSLVRTRGIGGMTPLHLVVQKGDVDLLTEFLLVCPESIRDANVKGETALHITVMNDRYEELKVLRGWLQRLRKADASSTESHVLNRCDRQGNTALHLAAYKNNHQACSCLSLYFYPRCLSGGSVIIANLFKRLSRN</sequence>
<dbReference type="Pfam" id="PF13637">
    <property type="entry name" value="Ank_4"/>
    <property type="match status" value="1"/>
</dbReference>
<proteinExistence type="predicted"/>
<dbReference type="PROSITE" id="PS50297">
    <property type="entry name" value="ANK_REP_REGION"/>
    <property type="match status" value="1"/>
</dbReference>
<dbReference type="Pfam" id="PF12796">
    <property type="entry name" value="Ank_2"/>
    <property type="match status" value="1"/>
</dbReference>